<keyword evidence="8 15" id="KW-0479">Metal-binding</keyword>
<evidence type="ECO:0000256" key="11">
    <source>
        <dbReference type="ARBA" id="ARBA00022989"/>
    </source>
</evidence>
<evidence type="ECO:0000256" key="1">
    <source>
        <dbReference type="ARBA" id="ARBA00001947"/>
    </source>
</evidence>
<dbReference type="InterPro" id="IPR048024">
    <property type="entry name" value="Fxna-like_M28_dom"/>
</dbReference>
<name>A0A0V1PXK4_9ASCO</name>
<feature type="transmembrane region" description="Helical" evidence="17">
    <location>
        <begin position="553"/>
        <end position="573"/>
    </location>
</feature>
<feature type="transmembrane region" description="Helical" evidence="17">
    <location>
        <begin position="446"/>
        <end position="467"/>
    </location>
</feature>
<evidence type="ECO:0000256" key="4">
    <source>
        <dbReference type="ARBA" id="ARBA00010918"/>
    </source>
</evidence>
<sequence>MAENEAGTVNANGPSHRFSESSTVSGNRSREQSRQITSHRPSKPNVFVRFIRAVFGYRKTSVTLFVFLTIISTLVLVELSNSLDFSVRLPTDKLESTILNNSWLDLQRIGRGEHPYSSKGNDYVHDYLEARITELVEKKSKFIEYDNDMNYTNNIIFKNENNFYNQVTYYESNNLLVRINGSDNSLQALLVSAHYDSVPSSFGITDDGMGIASLLGILDYYSSEGIDQPVRTIVLNFNNNEEFGLMGATSFLHHPWFKQVKYFLNLEGTGAGGKAALFRGTDYGIVKYFKHVRYPFGTSLFQQGFNNHLIHSETDYKIYKENGGIRGIDLAFYKPRDIYHTAGDNIKNIDIKSMWHMLSNSLDFVGIVSSLRIDLDDEDSSSDSDETSREFAIFSSFFNWFFVIPVSQVVFISATCLAVIPLLSLPLLVIIFNYKKNWHIGFINAIKFPVSLGISICILNIITHNFIASVNEFLPTSSYGSIVTTLYTLFLLLNYLILNGINYIFRGYKGLYHDEKLILIIQTSFIYWVLLIVSTSKLSNNKIGHDHTGEFPLIILFLLQSIGALFGLLSWSFKKTSRANLQNNDDEACQALLSQEVHNNYGSNEAELSESGEPILSNSSLSLNTTLSQVTNNLVKNLRKSFSYDWSIQYIVIVPLSSLIIYNTGSLLLSGLNKSIQESLNAEKLIFDLIQLVAIALAIPFLPFIFKINRLLVTALVLVLCLGFISIFFTPAFDQLNPLKLRFIQSINLDYSSDISVVNVFGRYGSPMSNVLLDLPSLKESNETLECKPLQDGMQTCSYKTSLLPHISPDLTDFNDYLDVQILKNSSSDYPYGLLSGEIRIKVPKNRVCRLSFNNSNFENSKQSLVRTILVYEDKSYDNASNEGGPFEASGLQVASIPEGFSRDKKGTYIFKNLNGIDKLELNKLSWDKPYHVGFQWMPKFVDSVLAKNENDNYPHKTDFNNLGIHIECFWGDLNYDKNESNTEERIPAYSEVLHYSPNYVSWANKESGLVSVLKYIEI</sequence>
<keyword evidence="9 15" id="KW-0378">Hydrolase</keyword>
<feature type="transmembrane region" description="Helical" evidence="17">
    <location>
        <begin position="646"/>
        <end position="665"/>
    </location>
</feature>
<comment type="similarity">
    <text evidence="4 15">Belongs to the peptidase M28 family.</text>
</comment>
<dbReference type="GO" id="GO:0046872">
    <property type="term" value="F:metal ion binding"/>
    <property type="evidence" value="ECO:0007669"/>
    <property type="project" value="UniProtKB-KW"/>
</dbReference>
<comment type="caution">
    <text evidence="21">The sequence shown here is derived from an EMBL/GenBank/DDBJ whole genome shotgun (WGS) entry which is preliminary data.</text>
</comment>
<dbReference type="PANTHER" id="PTHR12147:SF58">
    <property type="entry name" value="VACUOLAR MEMBRANE PROTEASE"/>
    <property type="match status" value="1"/>
</dbReference>
<dbReference type="InterPro" id="IPR053975">
    <property type="entry name" value="PFF1_C"/>
</dbReference>
<evidence type="ECO:0000256" key="10">
    <source>
        <dbReference type="ARBA" id="ARBA00022833"/>
    </source>
</evidence>
<evidence type="ECO:0000259" key="19">
    <source>
        <dbReference type="Pfam" id="PF22250"/>
    </source>
</evidence>
<gene>
    <name evidence="21" type="ORF">AC631_03401</name>
</gene>
<feature type="transmembrane region" description="Helical" evidence="17">
    <location>
        <begin position="62"/>
        <end position="80"/>
    </location>
</feature>
<feature type="domain" description="Vacuolar membrane protease transmembrane" evidence="20">
    <location>
        <begin position="612"/>
        <end position="709"/>
    </location>
</feature>
<keyword evidence="5" id="KW-0926">Vacuole</keyword>
<feature type="domain" description="Vacuolar membrane protease transmembrane" evidence="20">
    <location>
        <begin position="447"/>
        <end position="611"/>
    </location>
</feature>
<evidence type="ECO:0000256" key="17">
    <source>
        <dbReference type="SAM" id="Phobius"/>
    </source>
</evidence>
<dbReference type="Pfam" id="PF22251">
    <property type="entry name" value="PFF1_TM"/>
    <property type="match status" value="2"/>
</dbReference>
<evidence type="ECO:0000256" key="8">
    <source>
        <dbReference type="ARBA" id="ARBA00022723"/>
    </source>
</evidence>
<keyword evidence="11 17" id="KW-1133">Transmembrane helix</keyword>
<protein>
    <recommendedName>
        <fullName evidence="15">Peptide hydrolase</fullName>
        <ecNumber evidence="15">3.4.-.-</ecNumber>
    </recommendedName>
</protein>
<comment type="cofactor">
    <cofactor evidence="1">
        <name>Zn(2+)</name>
        <dbReference type="ChEBI" id="CHEBI:29105"/>
    </cofactor>
</comment>
<feature type="region of interest" description="Disordered" evidence="16">
    <location>
        <begin position="1"/>
        <end position="40"/>
    </location>
</feature>
<feature type="domain" description="Peptidase M28" evidence="18">
    <location>
        <begin position="174"/>
        <end position="364"/>
    </location>
</feature>
<dbReference type="GO" id="GO:0008235">
    <property type="term" value="F:metalloexopeptidase activity"/>
    <property type="evidence" value="ECO:0007669"/>
    <property type="project" value="InterPro"/>
</dbReference>
<feature type="transmembrane region" description="Helical" evidence="17">
    <location>
        <begin position="479"/>
        <end position="505"/>
    </location>
</feature>
<dbReference type="Gene3D" id="3.40.630.10">
    <property type="entry name" value="Zn peptidases"/>
    <property type="match status" value="1"/>
</dbReference>
<feature type="domain" description="Vacuolar membrane protease C-terminal" evidence="19">
    <location>
        <begin position="739"/>
        <end position="1013"/>
    </location>
</feature>
<dbReference type="GeneID" id="26840410"/>
<dbReference type="InterPro" id="IPR007484">
    <property type="entry name" value="Peptidase_M28"/>
</dbReference>
<dbReference type="GO" id="GO:0005774">
    <property type="term" value="C:vacuolar membrane"/>
    <property type="evidence" value="ECO:0007669"/>
    <property type="project" value="UniProtKB-SubCell"/>
</dbReference>
<keyword evidence="6 15" id="KW-0645">Protease</keyword>
<evidence type="ECO:0000313" key="21">
    <source>
        <dbReference type="EMBL" id="KSA00866.1"/>
    </source>
</evidence>
<organism evidence="21 22">
    <name type="scientific">Debaryomyces fabryi</name>
    <dbReference type="NCBI Taxonomy" id="58627"/>
    <lineage>
        <taxon>Eukaryota</taxon>
        <taxon>Fungi</taxon>
        <taxon>Dikarya</taxon>
        <taxon>Ascomycota</taxon>
        <taxon>Saccharomycotina</taxon>
        <taxon>Pichiomycetes</taxon>
        <taxon>Debaryomycetaceae</taxon>
        <taxon>Debaryomyces</taxon>
    </lineage>
</organism>
<reference evidence="21 22" key="1">
    <citation type="submission" date="2015-11" db="EMBL/GenBank/DDBJ databases">
        <title>The genome of Debaryomyces fabryi.</title>
        <authorList>
            <person name="Tafer H."/>
            <person name="Lopandic K."/>
        </authorList>
    </citation>
    <scope>NUCLEOTIDE SEQUENCE [LARGE SCALE GENOMIC DNA]</scope>
    <source>
        <strain evidence="21 22">CBS 789</strain>
    </source>
</reference>
<evidence type="ECO:0000256" key="13">
    <source>
        <dbReference type="ARBA" id="ARBA00023136"/>
    </source>
</evidence>
<dbReference type="OrthoDB" id="76293at2759"/>
<keyword evidence="10 15" id="KW-0862">Zinc</keyword>
<dbReference type="Pfam" id="PF04389">
    <property type="entry name" value="Peptidase_M28"/>
    <property type="match status" value="1"/>
</dbReference>
<comment type="subcellular location">
    <subcellularLocation>
        <location evidence="3">Vacuole membrane</location>
        <topology evidence="3">Multi-pass membrane protein</topology>
    </subcellularLocation>
</comment>
<dbReference type="Pfam" id="PF22250">
    <property type="entry name" value="PFF1_C"/>
    <property type="match status" value="1"/>
</dbReference>
<keyword evidence="13 17" id="KW-0472">Membrane</keyword>
<feature type="transmembrane region" description="Helical" evidence="17">
    <location>
        <begin position="685"/>
        <end position="704"/>
    </location>
</feature>
<comment type="function">
    <text evidence="2">May be involved in vacuolar sorting and osmoregulation.</text>
</comment>
<evidence type="ECO:0000256" key="2">
    <source>
        <dbReference type="ARBA" id="ARBA00003273"/>
    </source>
</evidence>
<proteinExistence type="inferred from homology"/>
<keyword evidence="22" id="KW-1185">Reference proteome</keyword>
<keyword evidence="14" id="KW-0325">Glycoprotein</keyword>
<feature type="transmembrane region" description="Helical" evidence="17">
    <location>
        <begin position="517"/>
        <end position="533"/>
    </location>
</feature>
<dbReference type="InterPro" id="IPR053976">
    <property type="entry name" value="PFF1_TM"/>
</dbReference>
<evidence type="ECO:0000256" key="15">
    <source>
        <dbReference type="RuleBase" id="RU361240"/>
    </source>
</evidence>
<dbReference type="AlphaFoldDB" id="A0A0V1PXK4"/>
<dbReference type="EMBL" id="LMYN01000072">
    <property type="protein sequence ID" value="KSA00866.1"/>
    <property type="molecule type" value="Genomic_DNA"/>
</dbReference>
<keyword evidence="12" id="KW-0482">Metalloprotease</keyword>
<feature type="transmembrane region" description="Helical" evidence="17">
    <location>
        <begin position="711"/>
        <end position="733"/>
    </location>
</feature>
<dbReference type="CDD" id="cd03875">
    <property type="entry name" value="M28_Fxna_like"/>
    <property type="match status" value="1"/>
</dbReference>
<evidence type="ECO:0000256" key="9">
    <source>
        <dbReference type="ARBA" id="ARBA00022801"/>
    </source>
</evidence>
<evidence type="ECO:0000256" key="6">
    <source>
        <dbReference type="ARBA" id="ARBA00022670"/>
    </source>
</evidence>
<dbReference type="Proteomes" id="UP000054251">
    <property type="component" value="Unassembled WGS sequence"/>
</dbReference>
<evidence type="ECO:0000256" key="14">
    <source>
        <dbReference type="ARBA" id="ARBA00023180"/>
    </source>
</evidence>
<dbReference type="EC" id="3.4.-.-" evidence="15"/>
<feature type="transmembrane region" description="Helical" evidence="17">
    <location>
        <begin position="409"/>
        <end position="434"/>
    </location>
</feature>
<evidence type="ECO:0000256" key="3">
    <source>
        <dbReference type="ARBA" id="ARBA00004128"/>
    </source>
</evidence>
<evidence type="ECO:0000259" key="18">
    <source>
        <dbReference type="Pfam" id="PF04389"/>
    </source>
</evidence>
<evidence type="ECO:0000259" key="20">
    <source>
        <dbReference type="Pfam" id="PF22251"/>
    </source>
</evidence>
<evidence type="ECO:0000256" key="16">
    <source>
        <dbReference type="SAM" id="MobiDB-lite"/>
    </source>
</evidence>
<evidence type="ECO:0000256" key="7">
    <source>
        <dbReference type="ARBA" id="ARBA00022692"/>
    </source>
</evidence>
<dbReference type="PANTHER" id="PTHR12147">
    <property type="entry name" value="METALLOPEPTIDASE M28 FAMILY MEMBER"/>
    <property type="match status" value="1"/>
</dbReference>
<evidence type="ECO:0000256" key="12">
    <source>
        <dbReference type="ARBA" id="ARBA00023049"/>
    </source>
</evidence>
<accession>A0A0V1PXK4</accession>
<dbReference type="GO" id="GO:0006508">
    <property type="term" value="P:proteolysis"/>
    <property type="evidence" value="ECO:0007669"/>
    <property type="project" value="UniProtKB-KW"/>
</dbReference>
<dbReference type="InterPro" id="IPR045175">
    <property type="entry name" value="M28_fam"/>
</dbReference>
<keyword evidence="7 17" id="KW-0812">Transmembrane</keyword>
<dbReference type="RefSeq" id="XP_015466968.1">
    <property type="nucleotide sequence ID" value="XM_015612230.1"/>
</dbReference>
<evidence type="ECO:0000256" key="5">
    <source>
        <dbReference type="ARBA" id="ARBA00022554"/>
    </source>
</evidence>
<dbReference type="SUPFAM" id="SSF53187">
    <property type="entry name" value="Zn-dependent exopeptidases"/>
    <property type="match status" value="1"/>
</dbReference>
<evidence type="ECO:0000313" key="22">
    <source>
        <dbReference type="Proteomes" id="UP000054251"/>
    </source>
</evidence>